<organism evidence="3 4">
    <name type="scientific">Macropodid alphaherpesvirus 1</name>
    <dbReference type="NCBI Taxonomy" id="137443"/>
    <lineage>
        <taxon>Viruses</taxon>
        <taxon>Duplodnaviria</taxon>
        <taxon>Heunggongvirae</taxon>
        <taxon>Peploviricota</taxon>
        <taxon>Herviviricetes</taxon>
        <taxon>Herpesvirales</taxon>
        <taxon>Orthoherpesviridae</taxon>
        <taxon>Alphaherpesvirinae</taxon>
        <taxon>Simplexvirus</taxon>
        <taxon>Simplexvirus macropodidalpha1</taxon>
    </lineage>
</organism>
<keyword evidence="4" id="KW-1185">Reference proteome</keyword>
<dbReference type="Proteomes" id="UP000169848">
    <property type="component" value="Segment"/>
</dbReference>
<feature type="compositionally biased region" description="Basic residues" evidence="1">
    <location>
        <begin position="74"/>
        <end position="85"/>
    </location>
</feature>
<accession>A0A0Y0A897</accession>
<proteinExistence type="predicted"/>
<evidence type="ECO:0000313" key="4">
    <source>
        <dbReference type="Proteomes" id="UP000169848"/>
    </source>
</evidence>
<dbReference type="RefSeq" id="YP_009227289.1">
    <property type="nucleotide sequence ID" value="NC_029132.1"/>
</dbReference>
<feature type="region of interest" description="Disordered" evidence="1">
    <location>
        <begin position="38"/>
        <end position="92"/>
    </location>
</feature>
<keyword evidence="2" id="KW-0472">Membrane</keyword>
<dbReference type="GeneID" id="26828104"/>
<feature type="transmembrane region" description="Helical" evidence="2">
    <location>
        <begin position="185"/>
        <end position="204"/>
    </location>
</feature>
<keyword evidence="2" id="KW-1133">Transmembrane helix</keyword>
<dbReference type="KEGG" id="vg:26828104"/>
<gene>
    <name evidence="3" type="primary">PW6</name>
</gene>
<sequence length="209" mass="23131">MSQINDQGYAIIDLRSPGSVHPIISPHRPHAMVHLGLQRARSSKDKRGASNRSSVSYKAVSDGFRSDVESQGSPRKHIAASKKKLGPSPQPIPWTPTPLPMYPTTSPGLFPPRTSNHPTNFSPPQYFLQSSNTLQVPPPPIGPASQNSRGSISSIILSPSRAAVSPRPPGQPRTRREIRIKARNYMFLGTFVIVILLLVLLYYLDRHWF</sequence>
<keyword evidence="2" id="KW-0812">Transmembrane</keyword>
<reference evidence="3 4" key="1">
    <citation type="journal article" date="2016" name="BMC Genomics">
        <title>The first genome sequence of a metatherian herpesvirus: Macropodid herpesvirus 1.</title>
        <authorList>
            <person name="Vaz P.K."/>
            <person name="Mahony T.J."/>
            <person name="Hartley C.A."/>
            <person name="Fowler E.V."/>
            <person name="Ficorilli N."/>
            <person name="Lee S.W."/>
            <person name="Gilkerson J.R."/>
            <person name="Browning G.F."/>
            <person name="Devlin J.M."/>
        </authorList>
    </citation>
    <scope>NUCLEOTIDE SEQUENCE [LARGE SCALE GENOMIC DNA]</scope>
    <source>
        <strain evidence="3">MaHV1.3076/08</strain>
    </source>
</reference>
<protein>
    <submittedName>
        <fullName evidence="3">Uncharacterized protein</fullName>
    </submittedName>
</protein>
<evidence type="ECO:0000313" key="3">
    <source>
        <dbReference type="EMBL" id="AMB17053.1"/>
    </source>
</evidence>
<name>A0A0Y0A897_9ALPH</name>
<evidence type="ECO:0000256" key="1">
    <source>
        <dbReference type="SAM" id="MobiDB-lite"/>
    </source>
</evidence>
<dbReference type="EMBL" id="KT594769">
    <property type="protein sequence ID" value="AMB17053.1"/>
    <property type="molecule type" value="Genomic_DNA"/>
</dbReference>
<evidence type="ECO:0000256" key="2">
    <source>
        <dbReference type="SAM" id="Phobius"/>
    </source>
</evidence>